<accession>A0AA44IIC6</accession>
<dbReference type="EMBL" id="JABAFD010000011">
    <property type="protein sequence ID" value="NME10763.1"/>
    <property type="molecule type" value="Genomic_DNA"/>
</dbReference>
<dbReference type="SMART" id="SM00530">
    <property type="entry name" value="HTH_XRE"/>
    <property type="match status" value="1"/>
</dbReference>
<keyword evidence="2" id="KW-0812">Transmembrane</keyword>
<dbReference type="AlphaFoldDB" id="A0AA44IIC6"/>
<name>A0AA44IIC6_PARBF</name>
<feature type="domain" description="HTH cro/C1-type" evidence="3">
    <location>
        <begin position="7"/>
        <end position="61"/>
    </location>
</feature>
<dbReference type="PROSITE" id="PS50943">
    <property type="entry name" value="HTH_CROC1"/>
    <property type="match status" value="1"/>
</dbReference>
<reference evidence="4 5" key="1">
    <citation type="submission" date="2020-04" db="EMBL/GenBank/DDBJ databases">
        <authorList>
            <person name="Hitch T.C.A."/>
            <person name="Wylensek D."/>
            <person name="Clavel T."/>
        </authorList>
    </citation>
    <scope>NUCLEOTIDE SEQUENCE [LARGE SCALE GENOMIC DNA]</scope>
    <source>
        <strain evidence="4 5">Med78_4-601-WT-2</strain>
    </source>
</reference>
<proteinExistence type="predicted"/>
<feature type="transmembrane region" description="Helical" evidence="2">
    <location>
        <begin position="87"/>
        <end position="103"/>
    </location>
</feature>
<evidence type="ECO:0000256" key="2">
    <source>
        <dbReference type="SAM" id="Phobius"/>
    </source>
</evidence>
<dbReference type="RefSeq" id="WP_168932645.1">
    <property type="nucleotide sequence ID" value="NZ_JABAFD010000011.1"/>
</dbReference>
<evidence type="ECO:0000259" key="3">
    <source>
        <dbReference type="PROSITE" id="PS50943"/>
    </source>
</evidence>
<dbReference type="SUPFAM" id="SSF47413">
    <property type="entry name" value="lambda repressor-like DNA-binding domains"/>
    <property type="match status" value="1"/>
</dbReference>
<keyword evidence="1" id="KW-0238">DNA-binding</keyword>
<dbReference type="Pfam" id="PF01381">
    <property type="entry name" value="HTH_3"/>
    <property type="match status" value="1"/>
</dbReference>
<gene>
    <name evidence="4" type="ORF">HF875_14635</name>
</gene>
<evidence type="ECO:0000313" key="4">
    <source>
        <dbReference type="EMBL" id="NME10763.1"/>
    </source>
</evidence>
<feature type="transmembrane region" description="Helical" evidence="2">
    <location>
        <begin position="170"/>
        <end position="191"/>
    </location>
</feature>
<evidence type="ECO:0000313" key="5">
    <source>
        <dbReference type="Proteomes" id="UP000573963"/>
    </source>
</evidence>
<dbReference type="Gene3D" id="1.10.260.40">
    <property type="entry name" value="lambda repressor-like DNA-binding domains"/>
    <property type="match status" value="1"/>
</dbReference>
<dbReference type="InterPro" id="IPR010982">
    <property type="entry name" value="Lambda_DNA-bd_dom_sf"/>
</dbReference>
<dbReference type="InterPro" id="IPR001387">
    <property type="entry name" value="Cro/C1-type_HTH"/>
</dbReference>
<dbReference type="GO" id="GO:0003677">
    <property type="term" value="F:DNA binding"/>
    <property type="evidence" value="ECO:0007669"/>
    <property type="project" value="UniProtKB-KW"/>
</dbReference>
<dbReference type="Proteomes" id="UP000573963">
    <property type="component" value="Unassembled WGS sequence"/>
</dbReference>
<organism evidence="4 5">
    <name type="scientific">Paraclostridium bifermentans</name>
    <name type="common">Clostridium bifermentans</name>
    <dbReference type="NCBI Taxonomy" id="1490"/>
    <lineage>
        <taxon>Bacteria</taxon>
        <taxon>Bacillati</taxon>
        <taxon>Bacillota</taxon>
        <taxon>Clostridia</taxon>
        <taxon>Peptostreptococcales</taxon>
        <taxon>Peptostreptococcaceae</taxon>
        <taxon>Paraclostridium</taxon>
    </lineage>
</organism>
<dbReference type="CDD" id="cd00093">
    <property type="entry name" value="HTH_XRE"/>
    <property type="match status" value="1"/>
</dbReference>
<comment type="caution">
    <text evidence="4">The sequence shown here is derived from an EMBL/GenBank/DDBJ whole genome shotgun (WGS) entry which is preliminary data.</text>
</comment>
<protein>
    <submittedName>
        <fullName evidence="4">Helix-turn-helix transcriptional regulator</fullName>
    </submittedName>
</protein>
<sequence length="192" mass="22327">MEIGKQIKKYRTDRKLSQEALAERIFVSRQTISNWENDKNYPDMKSLLLLSSLFNVSLDILVKGDLEEMKKEIKKEEISKFEKDGKIFTILLIADIILGVPLMKIFGKNMGFLIFILIWLVSMYYASKVERHKKNNDVKTYKELNAFLEGRTLEGNEKYIEYGKRPYQQWAMALGVGLITAIVAFIMAIILF</sequence>
<keyword evidence="2" id="KW-1133">Transmembrane helix</keyword>
<feature type="transmembrane region" description="Helical" evidence="2">
    <location>
        <begin position="109"/>
        <end position="126"/>
    </location>
</feature>
<dbReference type="PANTHER" id="PTHR46558">
    <property type="entry name" value="TRACRIPTIONAL REGULATORY PROTEIN-RELATED-RELATED"/>
    <property type="match status" value="1"/>
</dbReference>
<evidence type="ECO:0000256" key="1">
    <source>
        <dbReference type="ARBA" id="ARBA00023125"/>
    </source>
</evidence>
<keyword evidence="2" id="KW-0472">Membrane</keyword>
<dbReference type="PANTHER" id="PTHR46558:SF15">
    <property type="entry name" value="HELIX-TURN-HELIX DOMAIN PROTEIN"/>
    <property type="match status" value="1"/>
</dbReference>